<dbReference type="GO" id="GO:0016314">
    <property type="term" value="F:phosphatidylinositol-3,4,5-trisphosphate 3-phosphatase activity"/>
    <property type="evidence" value="ECO:0007669"/>
    <property type="project" value="TreeGrafter"/>
</dbReference>
<dbReference type="InterPro" id="IPR045102">
    <property type="entry name" value="PTP_VSP_TPTE"/>
</dbReference>
<sequence>MSSVHFSPGSDSGVNGNVAKMEDAKVNIDDGKDESVHPDTMYHNIRKKIAPFVMSFGFRIFGVILILVDFVLVIVDLSLPAKSRGVGDALEVVSLLISFFFLADVLLRVYVEGLKVYFSSQLNIVDACVVVITLVVTMIYTFSDLTGASLIPRVVTFLRFLRIIILVRVFRLAAQRKELEKVTRRMISENKRRYQKDGFDLDLTYVTDRVIAMSFPSSGKQSFYRNPIKEVARFLDTKHEGHYKVYNLCSEKGYDPQFFHYRVERVFIDDHNVPSLGDLLKYTANVREWMSADPQNIIAIHCKGGKGRTGTMVCTWFIDSDQFESAKSRYVGYYEIMKNKFNRQLPPPRSLVIKSIRIHSIAGKPSKPRPFTPYISLLPPVLQNGPVVEGDVKVMFESSGLPKGYEDVPFYFWFNTSFIEDNRLFLPREELDNPHKPKMWDLYKEDFGVTMIFSEP</sequence>
<keyword evidence="3" id="KW-0378">Hydrolase</keyword>
<evidence type="ECO:0000256" key="5">
    <source>
        <dbReference type="ARBA" id="ARBA00023136"/>
    </source>
</evidence>
<dbReference type="PANTHER" id="PTHR12305:SF60">
    <property type="entry name" value="PHOSPHATIDYLINOSITOL 3,4,5-TRISPHOSPHATE 3-PHOSPHATASE TPTE2-RELATED"/>
    <property type="match status" value="1"/>
</dbReference>
<dbReference type="InterPro" id="IPR000387">
    <property type="entry name" value="Tyr_Pase_dom"/>
</dbReference>
<dbReference type="Pfam" id="PF10409">
    <property type="entry name" value="PTEN_C2"/>
    <property type="match status" value="1"/>
</dbReference>
<dbReference type="InterPro" id="IPR005821">
    <property type="entry name" value="Ion_trans_dom"/>
</dbReference>
<feature type="transmembrane region" description="Helical" evidence="6">
    <location>
        <begin position="123"/>
        <end position="142"/>
    </location>
</feature>
<feature type="transmembrane region" description="Helical" evidence="6">
    <location>
        <begin position="56"/>
        <end position="77"/>
    </location>
</feature>
<dbReference type="InterPro" id="IPR051281">
    <property type="entry name" value="Dual-spec_lipid-protein_phosph"/>
</dbReference>
<dbReference type="PANTHER" id="PTHR12305">
    <property type="entry name" value="PHOSPHATASE WITH HOMOLOGY TO TENSIN"/>
    <property type="match status" value="1"/>
</dbReference>
<reference evidence="10 11" key="1">
    <citation type="journal article" date="2021" name="G3 (Bethesda)">
        <title>Improved contiguity of the threespine stickleback genome using long-read sequencing.</title>
        <authorList>
            <person name="Nath S."/>
            <person name="Shaw D.E."/>
            <person name="White M.A."/>
        </authorList>
    </citation>
    <scope>NUCLEOTIDE SEQUENCE [LARGE SCALE GENOMIC DNA]</scope>
    <source>
        <strain evidence="10 11">Lake Benthic</strain>
    </source>
</reference>
<dbReference type="InterPro" id="IPR027359">
    <property type="entry name" value="Volt_channel_dom_sf"/>
</dbReference>
<evidence type="ECO:0000256" key="3">
    <source>
        <dbReference type="ARBA" id="ARBA00022801"/>
    </source>
</evidence>
<evidence type="ECO:0000256" key="2">
    <source>
        <dbReference type="ARBA" id="ARBA00022692"/>
    </source>
</evidence>
<evidence type="ECO:0000259" key="8">
    <source>
        <dbReference type="PROSITE" id="PS51181"/>
    </source>
</evidence>
<dbReference type="InterPro" id="IPR029023">
    <property type="entry name" value="Tensin_phosphatase"/>
</dbReference>
<dbReference type="Ensembl" id="ENSGACT00000083639.1">
    <property type="protein sequence ID" value="ENSGACP00000064576.1"/>
    <property type="gene ID" value="ENSGACG00000020594.2"/>
</dbReference>
<reference evidence="10" key="2">
    <citation type="submission" date="2025-08" db="UniProtKB">
        <authorList>
            <consortium name="Ensembl"/>
        </authorList>
    </citation>
    <scope>IDENTIFICATION</scope>
</reference>
<dbReference type="InterPro" id="IPR016130">
    <property type="entry name" value="Tyr_Pase_AS"/>
</dbReference>
<feature type="domain" description="C2 tensin-type" evidence="9">
    <location>
        <begin position="307"/>
        <end position="456"/>
    </location>
</feature>
<dbReference type="PROSITE" id="PS50056">
    <property type="entry name" value="TYR_PHOSPHATASE_2"/>
    <property type="match status" value="1"/>
</dbReference>
<dbReference type="InterPro" id="IPR014020">
    <property type="entry name" value="Tensin_C2-dom"/>
</dbReference>
<dbReference type="Pfam" id="PF22785">
    <property type="entry name" value="Tc-R-P"/>
    <property type="match status" value="1"/>
</dbReference>
<dbReference type="GO" id="GO:0005829">
    <property type="term" value="C:cytosol"/>
    <property type="evidence" value="ECO:0007669"/>
    <property type="project" value="TreeGrafter"/>
</dbReference>
<dbReference type="PROSITE" id="PS00383">
    <property type="entry name" value="TYR_PHOSPHATASE_1"/>
    <property type="match status" value="1"/>
</dbReference>
<dbReference type="InterPro" id="IPR035892">
    <property type="entry name" value="C2_domain_sf"/>
</dbReference>
<dbReference type="SUPFAM" id="SSF81324">
    <property type="entry name" value="Voltage-gated potassium channels"/>
    <property type="match status" value="1"/>
</dbReference>
<evidence type="ECO:0000256" key="6">
    <source>
        <dbReference type="SAM" id="Phobius"/>
    </source>
</evidence>
<dbReference type="PROSITE" id="PS51182">
    <property type="entry name" value="C2_TENSIN"/>
    <property type="match status" value="1"/>
</dbReference>
<feature type="domain" description="Phosphatase tensin-type" evidence="8">
    <location>
        <begin position="192"/>
        <end position="341"/>
    </location>
</feature>
<keyword evidence="5 6" id="KW-0472">Membrane</keyword>
<evidence type="ECO:0000259" key="7">
    <source>
        <dbReference type="PROSITE" id="PS50056"/>
    </source>
</evidence>
<dbReference type="FunFam" id="2.60.40.1110:FF:000004">
    <property type="entry name" value="Voltage-sensor containing phosphatase"/>
    <property type="match status" value="1"/>
</dbReference>
<protein>
    <submittedName>
        <fullName evidence="10">Transmembrane phosphatase with tensin homology</fullName>
    </submittedName>
</protein>
<dbReference type="PROSITE" id="PS51181">
    <property type="entry name" value="PPASE_TENSIN"/>
    <property type="match status" value="1"/>
</dbReference>
<dbReference type="CDD" id="cd14510">
    <property type="entry name" value="PTP_VSP_TPTE"/>
    <property type="match status" value="1"/>
</dbReference>
<keyword evidence="11" id="KW-1185">Reference proteome</keyword>
<proteinExistence type="predicted"/>
<evidence type="ECO:0000259" key="9">
    <source>
        <dbReference type="PROSITE" id="PS51182"/>
    </source>
</evidence>
<evidence type="ECO:0000313" key="11">
    <source>
        <dbReference type="Proteomes" id="UP000007635"/>
    </source>
</evidence>
<feature type="transmembrane region" description="Helical" evidence="6">
    <location>
        <begin position="154"/>
        <end position="174"/>
    </location>
</feature>
<accession>A0AAQ4RLC5</accession>
<dbReference type="Gene3D" id="3.90.190.10">
    <property type="entry name" value="Protein tyrosine phosphatase superfamily"/>
    <property type="match status" value="1"/>
</dbReference>
<dbReference type="SUPFAM" id="SSF52799">
    <property type="entry name" value="(Phosphotyrosine protein) phosphatases II"/>
    <property type="match status" value="1"/>
</dbReference>
<reference evidence="10" key="3">
    <citation type="submission" date="2025-09" db="UniProtKB">
        <authorList>
            <consortium name="Ensembl"/>
        </authorList>
    </citation>
    <scope>IDENTIFICATION</scope>
</reference>
<dbReference type="Gene3D" id="2.60.40.1110">
    <property type="match status" value="1"/>
</dbReference>
<comment type="subcellular location">
    <subcellularLocation>
        <location evidence="1">Membrane</location>
        <topology evidence="1">Multi-pass membrane protein</topology>
    </subcellularLocation>
</comment>
<feature type="domain" description="Tyrosine specific protein phosphatases" evidence="7">
    <location>
        <begin position="277"/>
        <end position="324"/>
    </location>
</feature>
<evidence type="ECO:0000256" key="4">
    <source>
        <dbReference type="ARBA" id="ARBA00022989"/>
    </source>
</evidence>
<dbReference type="SMART" id="SM01326">
    <property type="entry name" value="PTEN_C2"/>
    <property type="match status" value="1"/>
</dbReference>
<dbReference type="SUPFAM" id="SSF49562">
    <property type="entry name" value="C2 domain (Calcium/lipid-binding domain, CaLB)"/>
    <property type="match status" value="1"/>
</dbReference>
<dbReference type="Pfam" id="PF00520">
    <property type="entry name" value="Ion_trans"/>
    <property type="match status" value="1"/>
</dbReference>
<organism evidence="10 11">
    <name type="scientific">Gasterosteus aculeatus aculeatus</name>
    <name type="common">three-spined stickleback</name>
    <dbReference type="NCBI Taxonomy" id="481459"/>
    <lineage>
        <taxon>Eukaryota</taxon>
        <taxon>Metazoa</taxon>
        <taxon>Chordata</taxon>
        <taxon>Craniata</taxon>
        <taxon>Vertebrata</taxon>
        <taxon>Euteleostomi</taxon>
        <taxon>Actinopterygii</taxon>
        <taxon>Neopterygii</taxon>
        <taxon>Teleostei</taxon>
        <taxon>Neoteleostei</taxon>
        <taxon>Acanthomorphata</taxon>
        <taxon>Eupercaria</taxon>
        <taxon>Perciformes</taxon>
        <taxon>Cottioidei</taxon>
        <taxon>Gasterosteales</taxon>
        <taxon>Gasterosteidae</taxon>
        <taxon>Gasterosteus</taxon>
    </lineage>
</organism>
<dbReference type="GeneTree" id="ENSGT00940000154335"/>
<name>A0AAQ4RLC5_GASAC</name>
<dbReference type="Gene3D" id="1.20.120.350">
    <property type="entry name" value="Voltage-gated potassium channels. Chain C"/>
    <property type="match status" value="1"/>
</dbReference>
<dbReference type="InterPro" id="IPR029021">
    <property type="entry name" value="Prot-tyrosine_phosphatase-like"/>
</dbReference>
<keyword evidence="4 6" id="KW-1133">Transmembrane helix</keyword>
<dbReference type="Proteomes" id="UP000007635">
    <property type="component" value="Chromosome VII"/>
</dbReference>
<dbReference type="GO" id="GO:0016020">
    <property type="term" value="C:membrane"/>
    <property type="evidence" value="ECO:0007669"/>
    <property type="project" value="UniProtKB-SubCell"/>
</dbReference>
<evidence type="ECO:0000313" key="10">
    <source>
        <dbReference type="Ensembl" id="ENSGACP00000064576.1"/>
    </source>
</evidence>
<evidence type="ECO:0000256" key="1">
    <source>
        <dbReference type="ARBA" id="ARBA00004141"/>
    </source>
</evidence>
<keyword evidence="2 6" id="KW-0812">Transmembrane</keyword>
<feature type="transmembrane region" description="Helical" evidence="6">
    <location>
        <begin position="89"/>
        <end position="111"/>
    </location>
</feature>
<dbReference type="GO" id="GO:0005216">
    <property type="term" value="F:monoatomic ion channel activity"/>
    <property type="evidence" value="ECO:0007669"/>
    <property type="project" value="InterPro"/>
</dbReference>
<dbReference type="AlphaFoldDB" id="A0AAQ4RLC5"/>